<protein>
    <submittedName>
        <fullName evidence="1">Uncharacterized protein</fullName>
    </submittedName>
</protein>
<dbReference type="EMBL" id="LAZR01016484">
    <property type="protein sequence ID" value="KKM04300.1"/>
    <property type="molecule type" value="Genomic_DNA"/>
</dbReference>
<proteinExistence type="predicted"/>
<evidence type="ECO:0000313" key="1">
    <source>
        <dbReference type="EMBL" id="KKM04300.1"/>
    </source>
</evidence>
<dbReference type="AlphaFoldDB" id="A0A0F9GZT8"/>
<name>A0A0F9GZT8_9ZZZZ</name>
<organism evidence="1">
    <name type="scientific">marine sediment metagenome</name>
    <dbReference type="NCBI Taxonomy" id="412755"/>
    <lineage>
        <taxon>unclassified sequences</taxon>
        <taxon>metagenomes</taxon>
        <taxon>ecological metagenomes</taxon>
    </lineage>
</organism>
<comment type="caution">
    <text evidence="1">The sequence shown here is derived from an EMBL/GenBank/DDBJ whole genome shotgun (WGS) entry which is preliminary data.</text>
</comment>
<reference evidence="1" key="1">
    <citation type="journal article" date="2015" name="Nature">
        <title>Complex archaea that bridge the gap between prokaryotes and eukaryotes.</title>
        <authorList>
            <person name="Spang A."/>
            <person name="Saw J.H."/>
            <person name="Jorgensen S.L."/>
            <person name="Zaremba-Niedzwiedzka K."/>
            <person name="Martijn J."/>
            <person name="Lind A.E."/>
            <person name="van Eijk R."/>
            <person name="Schleper C."/>
            <person name="Guy L."/>
            <person name="Ettema T.J."/>
        </authorList>
    </citation>
    <scope>NUCLEOTIDE SEQUENCE</scope>
</reference>
<gene>
    <name evidence="1" type="ORF">LCGC14_1765610</name>
</gene>
<sequence>MSIWSFQWCMDGVEIRRFFRDRPSDGVRMISVCFDPIIPAPFNEGVMRVYLLNEGRKIATAIKRDFERTVKTWDTKPKFEKNVGFRKDNLDIEVFTEDENYRRVSEGVKSKPRVARGIGPGMVGAGAKALTIFPYVKKTIPGVIDAKSGGAEAGPIIFRRYALLAGAIEPRKFDETVEEEWDDKFPERLQEALNIAATKTGYAF</sequence>
<accession>A0A0F9GZT8</accession>